<keyword evidence="5" id="KW-1185">Reference proteome</keyword>
<dbReference type="Gene3D" id="2.30.31.10">
    <property type="entry name" value="Transcriptional Coactivator Pc4, Chain A"/>
    <property type="match status" value="1"/>
</dbReference>
<dbReference type="InterPro" id="IPR009044">
    <property type="entry name" value="ssDNA-bd_transcriptional_reg"/>
</dbReference>
<dbReference type="GO" id="GO:0006952">
    <property type="term" value="P:defense response"/>
    <property type="evidence" value="ECO:0007669"/>
    <property type="project" value="InterPro"/>
</dbReference>
<evidence type="ECO:0000313" key="5">
    <source>
        <dbReference type="Proteomes" id="UP000275267"/>
    </source>
</evidence>
<dbReference type="STRING" id="4540.A0A3L6PH30"/>
<dbReference type="GO" id="GO:0006355">
    <property type="term" value="P:regulation of DNA-templated transcription"/>
    <property type="evidence" value="ECO:0007669"/>
    <property type="project" value="InterPro"/>
</dbReference>
<dbReference type="Pfam" id="PF08536">
    <property type="entry name" value="Whirly"/>
    <property type="match status" value="1"/>
</dbReference>
<evidence type="ECO:0000256" key="2">
    <source>
        <dbReference type="ARBA" id="ARBA00022946"/>
    </source>
</evidence>
<dbReference type="PANTHER" id="PTHR31745">
    <property type="entry name" value="SINGLE-STRANDED DNA-BINDING PROTEIN WHY2, MITOCHONDRIAL"/>
    <property type="match status" value="1"/>
</dbReference>
<protein>
    <submittedName>
        <fullName evidence="4">Single-stranded DNA-binding protein WHY1, chloroplastic</fullName>
    </submittedName>
</protein>
<name>A0A3L6PH30_PANMI</name>
<feature type="region of interest" description="Disordered" evidence="3">
    <location>
        <begin position="1"/>
        <end position="81"/>
    </location>
</feature>
<keyword evidence="4" id="KW-0238">DNA-binding</keyword>
<sequence length="324" mass="35675">MPPPAPLFLSLPSPPPPLLPVHHPRAPQPVALSLAPPLASSRKPALPACPVASPRHSDYFDPRAPPPPRGDGGYGRPPNGAHEGRVFTSYSIYKGKAALSFDPRPPQFVPLDSGAYKVAKEGFVLLQFAPAVATRQYDWTRKQVFSLSVWEIGTLLTLGPTDSCEFFHDPFKGRSEEGKVRKVLKVEPTPDGNGRFFNLSVQNRLLNVDESIYIPITKGEFAVIVSTFNYIIPHLMGWSTFTSSFKPEESRPYSRPQSVPEYEWRSVELPCTDGTCPWPRAPLLRTEGSVLPRGEAMTWPHGQTAKFSLFGRSAVLSSDSLSEG</sequence>
<dbReference type="PANTHER" id="PTHR31745:SF2">
    <property type="entry name" value="SINGLE-STRANDED DNA-BINDING PROTEIN WHY1, CHLOROPLASTIC"/>
    <property type="match status" value="1"/>
</dbReference>
<dbReference type="AlphaFoldDB" id="A0A3L6PH30"/>
<proteinExistence type="inferred from homology"/>
<dbReference type="InterPro" id="IPR013742">
    <property type="entry name" value="Whirly"/>
</dbReference>
<evidence type="ECO:0000256" key="3">
    <source>
        <dbReference type="SAM" id="MobiDB-lite"/>
    </source>
</evidence>
<dbReference type="OrthoDB" id="511009at2759"/>
<evidence type="ECO:0000313" key="4">
    <source>
        <dbReference type="EMBL" id="RLM56178.1"/>
    </source>
</evidence>
<keyword evidence="2" id="KW-0809">Transit peptide</keyword>
<reference evidence="5" key="1">
    <citation type="journal article" date="2019" name="Nat. Commun.">
        <title>The genome of broomcorn millet.</title>
        <authorList>
            <person name="Zou C."/>
            <person name="Miki D."/>
            <person name="Li D."/>
            <person name="Tang Q."/>
            <person name="Xiao L."/>
            <person name="Rajput S."/>
            <person name="Deng P."/>
            <person name="Jia W."/>
            <person name="Huang R."/>
            <person name="Zhang M."/>
            <person name="Sun Y."/>
            <person name="Hu J."/>
            <person name="Fu X."/>
            <person name="Schnable P.S."/>
            <person name="Li F."/>
            <person name="Zhang H."/>
            <person name="Feng B."/>
            <person name="Zhu X."/>
            <person name="Liu R."/>
            <person name="Schnable J.C."/>
            <person name="Zhu J.-K."/>
            <person name="Zhang H."/>
        </authorList>
    </citation>
    <scope>NUCLEOTIDE SEQUENCE [LARGE SCALE GENOMIC DNA]</scope>
</reference>
<feature type="compositionally biased region" description="Pro residues" evidence="3">
    <location>
        <begin position="1"/>
        <end position="19"/>
    </location>
</feature>
<dbReference type="FunFam" id="2.30.31.10:FF:000002">
    <property type="entry name" value="Single-stranded DNA-binding protein WHY2, mitochondrial"/>
    <property type="match status" value="1"/>
</dbReference>
<comment type="caution">
    <text evidence="4">The sequence shown here is derived from an EMBL/GenBank/DDBJ whole genome shotgun (WGS) entry which is preliminary data.</text>
</comment>
<dbReference type="GO" id="GO:0003697">
    <property type="term" value="F:single-stranded DNA binding"/>
    <property type="evidence" value="ECO:0007669"/>
    <property type="project" value="InterPro"/>
</dbReference>
<dbReference type="SUPFAM" id="SSF54447">
    <property type="entry name" value="ssDNA-binding transcriptional regulator domain"/>
    <property type="match status" value="1"/>
</dbReference>
<dbReference type="EMBL" id="PQIB02000018">
    <property type="protein sequence ID" value="RLM56178.1"/>
    <property type="molecule type" value="Genomic_DNA"/>
</dbReference>
<dbReference type="Proteomes" id="UP000275267">
    <property type="component" value="Unassembled WGS sequence"/>
</dbReference>
<gene>
    <name evidence="4" type="ORF">C2845_PM10G02500</name>
</gene>
<evidence type="ECO:0000256" key="1">
    <source>
        <dbReference type="ARBA" id="ARBA00006061"/>
    </source>
</evidence>
<organism evidence="4 5">
    <name type="scientific">Panicum miliaceum</name>
    <name type="common">Proso millet</name>
    <name type="synonym">Broomcorn millet</name>
    <dbReference type="NCBI Taxonomy" id="4540"/>
    <lineage>
        <taxon>Eukaryota</taxon>
        <taxon>Viridiplantae</taxon>
        <taxon>Streptophyta</taxon>
        <taxon>Embryophyta</taxon>
        <taxon>Tracheophyta</taxon>
        <taxon>Spermatophyta</taxon>
        <taxon>Magnoliopsida</taxon>
        <taxon>Liliopsida</taxon>
        <taxon>Poales</taxon>
        <taxon>Poaceae</taxon>
        <taxon>PACMAD clade</taxon>
        <taxon>Panicoideae</taxon>
        <taxon>Panicodae</taxon>
        <taxon>Paniceae</taxon>
        <taxon>Panicinae</taxon>
        <taxon>Panicum</taxon>
        <taxon>Panicum sect. Panicum</taxon>
    </lineage>
</organism>
<accession>A0A3L6PH30</accession>
<comment type="similarity">
    <text evidence="1">Belongs to the Whirly family.</text>
</comment>